<evidence type="ECO:0000256" key="1">
    <source>
        <dbReference type="ARBA" id="ARBA00022793"/>
    </source>
</evidence>
<evidence type="ECO:0000313" key="6">
    <source>
        <dbReference type="Proteomes" id="UP001499852"/>
    </source>
</evidence>
<dbReference type="Pfam" id="PF02666">
    <property type="entry name" value="PS_Dcarbxylase"/>
    <property type="match status" value="1"/>
</dbReference>
<evidence type="ECO:0000256" key="3">
    <source>
        <dbReference type="ARBA" id="ARBA00023239"/>
    </source>
</evidence>
<accession>A0ABP9PKB8</accession>
<dbReference type="InterPro" id="IPR003817">
    <property type="entry name" value="PS_Dcarbxylase"/>
</dbReference>
<evidence type="ECO:0000256" key="4">
    <source>
        <dbReference type="ARBA" id="ARBA00023317"/>
    </source>
</evidence>
<keyword evidence="4" id="KW-0670">Pyruvate</keyword>
<name>A0ABP9PKB8_9BACT</name>
<proteinExistence type="predicted"/>
<dbReference type="Proteomes" id="UP001499852">
    <property type="component" value="Unassembled WGS sequence"/>
</dbReference>
<keyword evidence="3" id="KW-0456">Lyase</keyword>
<organism evidence="5 6">
    <name type="scientific">Prosthecobacter algae</name>
    <dbReference type="NCBI Taxonomy" id="1144682"/>
    <lineage>
        <taxon>Bacteria</taxon>
        <taxon>Pseudomonadati</taxon>
        <taxon>Verrucomicrobiota</taxon>
        <taxon>Verrucomicrobiia</taxon>
        <taxon>Verrucomicrobiales</taxon>
        <taxon>Verrucomicrobiaceae</taxon>
        <taxon>Prosthecobacter</taxon>
    </lineage>
</organism>
<evidence type="ECO:0000256" key="2">
    <source>
        <dbReference type="ARBA" id="ARBA00023145"/>
    </source>
</evidence>
<gene>
    <name evidence="5" type="ORF">GCM10023213_43500</name>
</gene>
<dbReference type="RefSeq" id="WP_345738521.1">
    <property type="nucleotide sequence ID" value="NZ_BAABIA010000010.1"/>
</dbReference>
<evidence type="ECO:0000313" key="5">
    <source>
        <dbReference type="EMBL" id="GAA5147982.1"/>
    </source>
</evidence>
<dbReference type="EMBL" id="BAABIA010000010">
    <property type="protein sequence ID" value="GAA5147982.1"/>
    <property type="molecule type" value="Genomic_DNA"/>
</dbReference>
<keyword evidence="2" id="KW-0865">Zymogen</keyword>
<protein>
    <submittedName>
        <fullName evidence="5">Phosphatidylserine decarboxylase</fullName>
    </submittedName>
</protein>
<dbReference type="PANTHER" id="PTHR10067">
    <property type="entry name" value="PHOSPHATIDYLSERINE DECARBOXYLASE"/>
    <property type="match status" value="1"/>
</dbReference>
<comment type="caution">
    <text evidence="5">The sequence shown here is derived from an EMBL/GenBank/DDBJ whole genome shotgun (WGS) entry which is preliminary data.</text>
</comment>
<sequence>MPAAPIQFYNRLTRRLETEAVYGEGPLRFVYENPLGKLALDVLVKRALFSDWYGRQMDDPKSAARIRPFIEKFGVDEAEFAEPASSYSTFNDFFYRQLKPAARPIVADPSAVAFPADGRHFVIPDVSQCRDFFIKGVRFDLPALLGDAALAERFEKGSVLISRLCPTDYHRFHFPCGGTADAPRLIHGPLFSVSPIAFLQRPSIFWENKRYVTRLMTGLFGEVLLLEVGATCVGSVVHTSAPDTPVLKGDEKGYFRFGGSCFITVFEPGRIRFCDDLLENSAQNREVYARMGDVAAWGQ</sequence>
<keyword evidence="1" id="KW-0210">Decarboxylase</keyword>
<dbReference type="PANTHER" id="PTHR10067:SF17">
    <property type="entry name" value="PHOSPHATIDYLSERINE DECARBOXYLASE PROENZYME 2"/>
    <property type="match status" value="1"/>
</dbReference>
<keyword evidence="6" id="KW-1185">Reference proteome</keyword>
<reference evidence="6" key="1">
    <citation type="journal article" date="2019" name="Int. J. Syst. Evol. Microbiol.">
        <title>The Global Catalogue of Microorganisms (GCM) 10K type strain sequencing project: providing services to taxonomists for standard genome sequencing and annotation.</title>
        <authorList>
            <consortium name="The Broad Institute Genomics Platform"/>
            <consortium name="The Broad Institute Genome Sequencing Center for Infectious Disease"/>
            <person name="Wu L."/>
            <person name="Ma J."/>
        </authorList>
    </citation>
    <scope>NUCLEOTIDE SEQUENCE [LARGE SCALE GENOMIC DNA]</scope>
    <source>
        <strain evidence="6">JCM 18053</strain>
    </source>
</reference>